<evidence type="ECO:0000313" key="16">
    <source>
        <dbReference type="Proteomes" id="UP000002035"/>
    </source>
</evidence>
<dbReference type="PROSITE" id="PS51722">
    <property type="entry name" value="G_TR_2"/>
    <property type="match status" value="1"/>
</dbReference>
<feature type="compositionally biased region" description="Polar residues" evidence="13">
    <location>
        <begin position="224"/>
        <end position="234"/>
    </location>
</feature>
<evidence type="ECO:0000256" key="5">
    <source>
        <dbReference type="ARBA" id="ARBA00022741"/>
    </source>
</evidence>
<dbReference type="Gene3D" id="2.40.30.10">
    <property type="entry name" value="Translation factors"/>
    <property type="match status" value="2"/>
</dbReference>
<comment type="subcellular location">
    <subcellularLocation>
        <location evidence="1">Cytoplasm</location>
    </subcellularLocation>
</comment>
<protein>
    <recommendedName>
        <fullName evidence="12">Elongation factor 1 alpha-like protein</fullName>
    </recommendedName>
    <alternativeName>
        <fullName evidence="3">Elongation factor 1-alpha</fullName>
    </alternativeName>
</protein>
<dbReference type="SUPFAM" id="SSF50465">
    <property type="entry name" value="EF-Tu/eEF-1alpha/eIF2-gamma C-terminal domain"/>
    <property type="match status" value="1"/>
</dbReference>
<dbReference type="Pfam" id="PF03144">
    <property type="entry name" value="GTP_EFTU_D2"/>
    <property type="match status" value="1"/>
</dbReference>
<evidence type="ECO:0000256" key="2">
    <source>
        <dbReference type="ARBA" id="ARBA00007249"/>
    </source>
</evidence>
<dbReference type="CDD" id="cd01883">
    <property type="entry name" value="EF1_alpha"/>
    <property type="match status" value="1"/>
</dbReference>
<keyword evidence="5" id="KW-0547">Nucleotide-binding</keyword>
<organism evidence="15 16">
    <name type="scientific">Arthroderma otae (strain ATCC MYA-4605 / CBS 113480)</name>
    <name type="common">Microsporum canis</name>
    <dbReference type="NCBI Taxonomy" id="554155"/>
    <lineage>
        <taxon>Eukaryota</taxon>
        <taxon>Fungi</taxon>
        <taxon>Dikarya</taxon>
        <taxon>Ascomycota</taxon>
        <taxon>Pezizomycotina</taxon>
        <taxon>Eurotiomycetes</taxon>
        <taxon>Eurotiomycetidae</taxon>
        <taxon>Onygenales</taxon>
        <taxon>Arthrodermataceae</taxon>
        <taxon>Microsporum</taxon>
    </lineage>
</organism>
<feature type="domain" description="Tr-type G" evidence="14">
    <location>
        <begin position="326"/>
        <end position="547"/>
    </location>
</feature>
<dbReference type="RefSeq" id="XP_002847152.1">
    <property type="nucleotide sequence ID" value="XM_002847106.1"/>
</dbReference>
<feature type="compositionally biased region" description="Basic and acidic residues" evidence="13">
    <location>
        <begin position="194"/>
        <end position="205"/>
    </location>
</feature>
<dbReference type="GO" id="GO:0006417">
    <property type="term" value="P:regulation of translation"/>
    <property type="evidence" value="ECO:0007669"/>
    <property type="project" value="UniProtKB-KW"/>
</dbReference>
<dbReference type="Pfam" id="PF08938">
    <property type="entry name" value="HBS1_N"/>
    <property type="match status" value="1"/>
</dbReference>
<dbReference type="OMA" id="FRMAISE"/>
<dbReference type="GO" id="GO:0005829">
    <property type="term" value="C:cytosol"/>
    <property type="evidence" value="ECO:0007669"/>
    <property type="project" value="GOC"/>
</dbReference>
<dbReference type="GO" id="GO:1990533">
    <property type="term" value="C:Dom34-Hbs1 complex"/>
    <property type="evidence" value="ECO:0007669"/>
    <property type="project" value="UniProtKB-ARBA"/>
</dbReference>
<feature type="compositionally biased region" description="Basic and acidic residues" evidence="13">
    <location>
        <begin position="250"/>
        <end position="259"/>
    </location>
</feature>
<proteinExistence type="inferred from homology"/>
<dbReference type="Pfam" id="PF00009">
    <property type="entry name" value="GTP_EFTU"/>
    <property type="match status" value="1"/>
</dbReference>
<dbReference type="Gene3D" id="3.40.50.300">
    <property type="entry name" value="P-loop containing nucleotide triphosphate hydrolases"/>
    <property type="match status" value="1"/>
</dbReference>
<dbReference type="FunFam" id="3.40.50.300:FF:000204">
    <property type="entry name" value="Translation elongation factor Tu"/>
    <property type="match status" value="1"/>
</dbReference>
<evidence type="ECO:0000256" key="6">
    <source>
        <dbReference type="ARBA" id="ARBA00022801"/>
    </source>
</evidence>
<evidence type="ECO:0000256" key="3">
    <source>
        <dbReference type="ARBA" id="ARBA00013870"/>
    </source>
</evidence>
<evidence type="ECO:0000256" key="8">
    <source>
        <dbReference type="ARBA" id="ARBA00022917"/>
    </source>
</evidence>
<dbReference type="eggNOG" id="KOG0458">
    <property type="taxonomic scope" value="Eukaryota"/>
</dbReference>
<feature type="region of interest" description="Disordered" evidence="13">
    <location>
        <begin position="1"/>
        <end position="33"/>
    </location>
</feature>
<sequence>MSRHRVKNISYDDDDLEDEVDDNEDELSPEDREQMRVRTLEVQQLLQTQIPPIEAKEDDIWEALWHYFYDVDKSVDYLTKKYRAQEKKGTKTRTPTAATKKKNTAEWPMSSFPLPRSTHFSARDFFKDSPWLNVPPHRKADILIEPLYPRFGLLGGSSAEKPGKMSKLAALAAARKKKEQKSPEDGPVGGLTDEGNKPISLRDRLAGVGKSKISPGSRPLTPARSLSRTPNKESPQAAKDAKAVSQIASKEPHKEHAQRQDTAVPESVDKLAAGPSAFAAIISGEKDTLDATASNVPPRAYNLFTFVVRDLTEVYNFAEPSPDDIVIKAQSAAKGHVDAGKSTLMGRLLYDLKAVDQRTLDKYQREADKIGKGSFAFAWVLDQGAEERARGVTIDIASNNFETKDTRFTILDAPGHRDFVPNMIAGASQADFAVLVVDASTGKFESGLKGQTKEHALLVRSMGVQKMVIAVNKMDLVGWSKDRFEEIEQQISSFLITAGFQAKNISFVPCSGLQGENIARRCEDKKVGWYTGKTLIEELETSEPFSYAFDKPLRMTIGDIFRGGIQNPLSISGRIDAGHLQMGDQLLVMPSGEKAVIKSLEVDHEVTDWAVAGQNVVLHLTDIDSKHLRIGDIVCSPGSPAQNITSFTAKVLAFNHLTPMHIDVHRGRLHVPGRITQLVATLDKGSGKPTKRKPKIVAPGNVARVVVELDQSIPLEAPARIVLRSSGDTVAAGLLE</sequence>
<keyword evidence="6" id="KW-0378">Hydrolase</keyword>
<evidence type="ECO:0000256" key="9">
    <source>
        <dbReference type="ARBA" id="ARBA00023134"/>
    </source>
</evidence>
<comment type="subunit">
    <text evidence="11">Component of the Dom34-Hbs1 complex, also named Pelota-HBS1L complex, composed of dom34 and hbs1.</text>
</comment>
<feature type="region of interest" description="Disordered" evidence="13">
    <location>
        <begin position="169"/>
        <end position="265"/>
    </location>
</feature>
<evidence type="ECO:0000256" key="12">
    <source>
        <dbReference type="ARBA" id="ARBA00074866"/>
    </source>
</evidence>
<evidence type="ECO:0000259" key="14">
    <source>
        <dbReference type="PROSITE" id="PS51722"/>
    </source>
</evidence>
<dbReference type="InterPro" id="IPR000795">
    <property type="entry name" value="T_Tr_GTP-bd_dom"/>
</dbReference>
<dbReference type="GeneID" id="9223757"/>
<dbReference type="InterPro" id="IPR050100">
    <property type="entry name" value="TRAFAC_GTPase_members"/>
</dbReference>
<dbReference type="GO" id="GO:0002184">
    <property type="term" value="P:cytoplasmic translational termination"/>
    <property type="evidence" value="ECO:0007669"/>
    <property type="project" value="UniProtKB-ARBA"/>
</dbReference>
<keyword evidence="7" id="KW-0810">Translation regulation</keyword>
<evidence type="ECO:0000256" key="7">
    <source>
        <dbReference type="ARBA" id="ARBA00022845"/>
    </source>
</evidence>
<evidence type="ECO:0000256" key="10">
    <source>
        <dbReference type="ARBA" id="ARBA00049117"/>
    </source>
</evidence>
<dbReference type="PROSITE" id="PS00301">
    <property type="entry name" value="G_TR_1"/>
    <property type="match status" value="1"/>
</dbReference>
<dbReference type="PRINTS" id="PR00315">
    <property type="entry name" value="ELONGATNFCT"/>
</dbReference>
<keyword evidence="8" id="KW-0648">Protein biosynthesis</keyword>
<feature type="region of interest" description="Disordered" evidence="13">
    <location>
        <begin position="88"/>
        <end position="110"/>
    </location>
</feature>
<dbReference type="Proteomes" id="UP000002035">
    <property type="component" value="Unassembled WGS sequence"/>
</dbReference>
<accession>C5FQB7</accession>
<keyword evidence="16" id="KW-1185">Reference proteome</keyword>
<dbReference type="Pfam" id="PF22594">
    <property type="entry name" value="GTP-eEF1A_C"/>
    <property type="match status" value="1"/>
</dbReference>
<dbReference type="InterPro" id="IPR054696">
    <property type="entry name" value="GTP-eEF1A_C"/>
</dbReference>
<dbReference type="GO" id="GO:0003924">
    <property type="term" value="F:GTPase activity"/>
    <property type="evidence" value="ECO:0007669"/>
    <property type="project" value="InterPro"/>
</dbReference>
<dbReference type="GO" id="GO:0005525">
    <property type="term" value="F:GTP binding"/>
    <property type="evidence" value="ECO:0007669"/>
    <property type="project" value="UniProtKB-KW"/>
</dbReference>
<dbReference type="SUPFAM" id="SSF50447">
    <property type="entry name" value="Translation proteins"/>
    <property type="match status" value="1"/>
</dbReference>
<evidence type="ECO:0000256" key="11">
    <source>
        <dbReference type="ARBA" id="ARBA00063537"/>
    </source>
</evidence>
<dbReference type="STRING" id="554155.C5FQB7"/>
<dbReference type="PANTHER" id="PTHR23115">
    <property type="entry name" value="TRANSLATION FACTOR"/>
    <property type="match status" value="1"/>
</dbReference>
<keyword evidence="9" id="KW-0342">GTP-binding</keyword>
<dbReference type="SUPFAM" id="SSF52540">
    <property type="entry name" value="P-loop containing nucleoside triphosphate hydrolases"/>
    <property type="match status" value="1"/>
</dbReference>
<evidence type="ECO:0000313" key="15">
    <source>
        <dbReference type="EMBL" id="EEQ32070.1"/>
    </source>
</evidence>
<dbReference type="OrthoDB" id="342024at2759"/>
<dbReference type="InterPro" id="IPR027417">
    <property type="entry name" value="P-loop_NTPase"/>
</dbReference>
<dbReference type="CDD" id="cd16267">
    <property type="entry name" value="HBS1-like_II"/>
    <property type="match status" value="1"/>
</dbReference>
<dbReference type="InterPro" id="IPR031157">
    <property type="entry name" value="G_TR_CS"/>
</dbReference>
<keyword evidence="4" id="KW-0963">Cytoplasm</keyword>
<evidence type="ECO:0000256" key="4">
    <source>
        <dbReference type="ARBA" id="ARBA00022490"/>
    </source>
</evidence>
<reference evidence="16" key="1">
    <citation type="journal article" date="2012" name="MBio">
        <title>Comparative genome analysis of Trichophyton rubrum and related dermatophytes reveals candidate genes involved in infection.</title>
        <authorList>
            <person name="Martinez D.A."/>
            <person name="Oliver B.G."/>
            <person name="Graeser Y."/>
            <person name="Goldberg J.M."/>
            <person name="Li W."/>
            <person name="Martinez-Rossi N.M."/>
            <person name="Monod M."/>
            <person name="Shelest E."/>
            <person name="Barton R.C."/>
            <person name="Birch E."/>
            <person name="Brakhage A.A."/>
            <person name="Chen Z."/>
            <person name="Gurr S.J."/>
            <person name="Heiman D."/>
            <person name="Heitman J."/>
            <person name="Kosti I."/>
            <person name="Rossi A."/>
            <person name="Saif S."/>
            <person name="Samalova M."/>
            <person name="Saunders C.W."/>
            <person name="Shea T."/>
            <person name="Summerbell R.C."/>
            <person name="Xu J."/>
            <person name="Young S."/>
            <person name="Zeng Q."/>
            <person name="Birren B.W."/>
            <person name="Cuomo C.A."/>
            <person name="White T.C."/>
        </authorList>
    </citation>
    <scope>NUCLEOTIDE SEQUENCE [LARGE SCALE GENOMIC DNA]</scope>
    <source>
        <strain evidence="16">ATCC MYA-4605 / CBS 113480</strain>
    </source>
</reference>
<dbReference type="GO" id="GO:0003746">
    <property type="term" value="F:translation elongation factor activity"/>
    <property type="evidence" value="ECO:0007669"/>
    <property type="project" value="UniProtKB-KW"/>
</dbReference>
<dbReference type="InterPro" id="IPR004161">
    <property type="entry name" value="EFTu-like_2"/>
</dbReference>
<dbReference type="AlphaFoldDB" id="C5FQB7"/>
<dbReference type="FunFam" id="2.40.30.10:FF:000070">
    <property type="entry name" value="Translation elongation factor EF-1 subunit"/>
    <property type="match status" value="1"/>
</dbReference>
<dbReference type="InterPro" id="IPR009001">
    <property type="entry name" value="Transl_elong_EF1A/Init_IF2_C"/>
</dbReference>
<name>C5FQB7_ARTOC</name>
<dbReference type="HOGENOM" id="CLU_007265_3_2_1"/>
<gene>
    <name evidence="15" type="ORF">MCYG_04889</name>
</gene>
<evidence type="ECO:0000256" key="1">
    <source>
        <dbReference type="ARBA" id="ARBA00004496"/>
    </source>
</evidence>
<comment type="catalytic activity">
    <reaction evidence="10">
        <text>GTP + H2O = GDP + phosphate + H(+)</text>
        <dbReference type="Rhea" id="RHEA:19669"/>
        <dbReference type="ChEBI" id="CHEBI:15377"/>
        <dbReference type="ChEBI" id="CHEBI:15378"/>
        <dbReference type="ChEBI" id="CHEBI:37565"/>
        <dbReference type="ChEBI" id="CHEBI:43474"/>
        <dbReference type="ChEBI" id="CHEBI:58189"/>
    </reaction>
    <physiologicalReaction direction="left-to-right" evidence="10">
        <dbReference type="Rhea" id="RHEA:19670"/>
    </physiologicalReaction>
</comment>
<dbReference type="FunFam" id="2.40.30.10:FF:000020">
    <property type="entry name" value="Translation elongation factor EF-1"/>
    <property type="match status" value="1"/>
</dbReference>
<evidence type="ECO:0000256" key="13">
    <source>
        <dbReference type="SAM" id="MobiDB-lite"/>
    </source>
</evidence>
<dbReference type="VEuPathDB" id="FungiDB:MCYG_04889"/>
<feature type="compositionally biased region" description="Acidic residues" evidence="13">
    <location>
        <begin position="11"/>
        <end position="28"/>
    </location>
</feature>
<dbReference type="EMBL" id="DS995704">
    <property type="protein sequence ID" value="EEQ32070.1"/>
    <property type="molecule type" value="Genomic_DNA"/>
</dbReference>
<dbReference type="InterPro" id="IPR015033">
    <property type="entry name" value="HBS1-like_N"/>
</dbReference>
<keyword evidence="15" id="KW-0251">Elongation factor</keyword>
<dbReference type="InterPro" id="IPR009000">
    <property type="entry name" value="Transl_B-barrel_sf"/>
</dbReference>
<comment type="similarity">
    <text evidence="2">Belongs to the TRAFAC class translation factor GTPase superfamily. Classic translation factor GTPase family. EF-Tu/EF-1A subfamily.</text>
</comment>